<gene>
    <name evidence="1" type="ORF">SDC9_174058</name>
</gene>
<accession>A0A645GSN0</accession>
<sequence>MRSVADIQNSGAILPVDRQQGSAVRIPNGIYYATGKNRGRVMNHFPVDGHGSRIEDSRGSIGTGNPGPCVCHRIVTDV</sequence>
<protein>
    <submittedName>
        <fullName evidence="1">Uncharacterized protein</fullName>
    </submittedName>
</protein>
<dbReference type="EMBL" id="VSSQ01076216">
    <property type="protein sequence ID" value="MPN26633.1"/>
    <property type="molecule type" value="Genomic_DNA"/>
</dbReference>
<reference evidence="1" key="1">
    <citation type="submission" date="2019-08" db="EMBL/GenBank/DDBJ databases">
        <authorList>
            <person name="Kucharzyk K."/>
            <person name="Murdoch R.W."/>
            <person name="Higgins S."/>
            <person name="Loffler F."/>
        </authorList>
    </citation>
    <scope>NUCLEOTIDE SEQUENCE</scope>
</reference>
<comment type="caution">
    <text evidence="1">The sequence shown here is derived from an EMBL/GenBank/DDBJ whole genome shotgun (WGS) entry which is preliminary data.</text>
</comment>
<dbReference type="AlphaFoldDB" id="A0A645GSN0"/>
<evidence type="ECO:0000313" key="1">
    <source>
        <dbReference type="EMBL" id="MPN26633.1"/>
    </source>
</evidence>
<organism evidence="1">
    <name type="scientific">bioreactor metagenome</name>
    <dbReference type="NCBI Taxonomy" id="1076179"/>
    <lineage>
        <taxon>unclassified sequences</taxon>
        <taxon>metagenomes</taxon>
        <taxon>ecological metagenomes</taxon>
    </lineage>
</organism>
<name>A0A645GSN0_9ZZZZ</name>
<proteinExistence type="predicted"/>